<dbReference type="SMART" id="SM00342">
    <property type="entry name" value="HTH_ARAC"/>
    <property type="match status" value="1"/>
</dbReference>
<sequence>MPARNGTRGRVHMPRCAIAGVEATIAETARAFPRHSHDRFGVGLIVSGGHKSASGRGPVEARMNDVITVNPGEVHDGSPLDERGRAWHMLYFEPSMLAGATAELGGVQTREVELARPVVHDPLLKLLFERLFAVAVQPSDAGDDLAREQALLALIAHLLSAHASRDVGRALGRALGRDLGCDLGRDVGRNLGRDASHHAHASSSLSRGPIARAKARIDDDPSAPLTLADLADEAGISRFQLLRSFAHETGLPPHAYRMQRRVVLARQLIARGVSLADAAAAAGFADQSHMTRAFVRLLGVTPANYAAATRR</sequence>
<organism evidence="5 6">
    <name type="scientific">Paraburkholderia phenoliruptrix</name>
    <dbReference type="NCBI Taxonomy" id="252970"/>
    <lineage>
        <taxon>Bacteria</taxon>
        <taxon>Pseudomonadati</taxon>
        <taxon>Pseudomonadota</taxon>
        <taxon>Betaproteobacteria</taxon>
        <taxon>Burkholderiales</taxon>
        <taxon>Burkholderiaceae</taxon>
        <taxon>Paraburkholderia</taxon>
    </lineage>
</organism>
<proteinExistence type="predicted"/>
<evidence type="ECO:0000256" key="3">
    <source>
        <dbReference type="ARBA" id="ARBA00023163"/>
    </source>
</evidence>
<evidence type="ECO:0000259" key="4">
    <source>
        <dbReference type="PROSITE" id="PS01124"/>
    </source>
</evidence>
<dbReference type="InterPro" id="IPR037923">
    <property type="entry name" value="HTH-like"/>
</dbReference>
<dbReference type="Pfam" id="PF12833">
    <property type="entry name" value="HTH_18"/>
    <property type="match status" value="1"/>
</dbReference>
<dbReference type="SUPFAM" id="SSF46689">
    <property type="entry name" value="Homeodomain-like"/>
    <property type="match status" value="2"/>
</dbReference>
<dbReference type="Proteomes" id="UP000494102">
    <property type="component" value="Unassembled WGS sequence"/>
</dbReference>
<dbReference type="InterPro" id="IPR050204">
    <property type="entry name" value="AraC_XylS_family_regulators"/>
</dbReference>
<dbReference type="PANTHER" id="PTHR46796">
    <property type="entry name" value="HTH-TYPE TRANSCRIPTIONAL ACTIVATOR RHAS-RELATED"/>
    <property type="match status" value="1"/>
</dbReference>
<evidence type="ECO:0000313" key="6">
    <source>
        <dbReference type="Proteomes" id="UP000494102"/>
    </source>
</evidence>
<accession>A0A6J5K2N2</accession>
<dbReference type="InterPro" id="IPR009057">
    <property type="entry name" value="Homeodomain-like_sf"/>
</dbReference>
<protein>
    <recommendedName>
        <fullName evidence="4">HTH araC/xylS-type domain-containing protein</fullName>
    </recommendedName>
</protein>
<dbReference type="PANTHER" id="PTHR46796:SF2">
    <property type="entry name" value="TRANSCRIPTIONAL REGULATORY PROTEIN"/>
    <property type="match status" value="1"/>
</dbReference>
<dbReference type="InterPro" id="IPR018060">
    <property type="entry name" value="HTH_AraC"/>
</dbReference>
<dbReference type="GO" id="GO:0003700">
    <property type="term" value="F:DNA-binding transcription factor activity"/>
    <property type="evidence" value="ECO:0007669"/>
    <property type="project" value="InterPro"/>
</dbReference>
<reference evidence="5 6" key="1">
    <citation type="submission" date="2020-04" db="EMBL/GenBank/DDBJ databases">
        <authorList>
            <person name="De Canck E."/>
        </authorList>
    </citation>
    <scope>NUCLEOTIDE SEQUENCE [LARGE SCALE GENOMIC DNA]</scope>
    <source>
        <strain evidence="5 6">LMG 9964</strain>
    </source>
</reference>
<dbReference type="AlphaFoldDB" id="A0A6J5K2N2"/>
<name>A0A6J5K2N2_9BURK</name>
<dbReference type="SUPFAM" id="SSF51215">
    <property type="entry name" value="Regulatory protein AraC"/>
    <property type="match status" value="1"/>
</dbReference>
<evidence type="ECO:0000256" key="2">
    <source>
        <dbReference type="ARBA" id="ARBA00023125"/>
    </source>
</evidence>
<evidence type="ECO:0000313" key="5">
    <source>
        <dbReference type="EMBL" id="CAB4047295.1"/>
    </source>
</evidence>
<feature type="domain" description="HTH araC/xylS-type" evidence="4">
    <location>
        <begin position="211"/>
        <end position="308"/>
    </location>
</feature>
<gene>
    <name evidence="5" type="ORF">LMG9964_00927</name>
</gene>
<keyword evidence="3" id="KW-0804">Transcription</keyword>
<dbReference type="GeneID" id="27799644"/>
<dbReference type="GO" id="GO:0043565">
    <property type="term" value="F:sequence-specific DNA binding"/>
    <property type="evidence" value="ECO:0007669"/>
    <property type="project" value="InterPro"/>
</dbReference>
<keyword evidence="1" id="KW-0805">Transcription regulation</keyword>
<dbReference type="InterPro" id="IPR003313">
    <property type="entry name" value="AraC-bd"/>
</dbReference>
<dbReference type="Gene3D" id="1.10.10.60">
    <property type="entry name" value="Homeodomain-like"/>
    <property type="match status" value="1"/>
</dbReference>
<dbReference type="EMBL" id="CADILN010000001">
    <property type="protein sequence ID" value="CAB4047295.1"/>
    <property type="molecule type" value="Genomic_DNA"/>
</dbReference>
<evidence type="ECO:0000256" key="1">
    <source>
        <dbReference type="ARBA" id="ARBA00023015"/>
    </source>
</evidence>
<dbReference type="Pfam" id="PF02311">
    <property type="entry name" value="AraC_binding"/>
    <property type="match status" value="1"/>
</dbReference>
<dbReference type="PROSITE" id="PS01124">
    <property type="entry name" value="HTH_ARAC_FAMILY_2"/>
    <property type="match status" value="1"/>
</dbReference>
<keyword evidence="2" id="KW-0238">DNA-binding</keyword>
<dbReference type="RefSeq" id="WP_041746514.1">
    <property type="nucleotide sequence ID" value="NZ_CADILN010000001.1"/>
</dbReference>